<dbReference type="Pfam" id="PF20656">
    <property type="entry name" value="MS_N"/>
    <property type="match status" value="1"/>
</dbReference>
<keyword evidence="4 10" id="KW-0816">Tricarboxylic acid cycle</keyword>
<accession>A0A848DGT5</accession>
<dbReference type="SUPFAM" id="SSF51645">
    <property type="entry name" value="Malate synthase G"/>
    <property type="match status" value="1"/>
</dbReference>
<evidence type="ECO:0000313" key="18">
    <source>
        <dbReference type="Proteomes" id="UP000586918"/>
    </source>
</evidence>
<comment type="function">
    <text evidence="10">Involved in the glycolate utilization. Catalyzes the condensation and subsequent hydrolysis of acetyl-coenzyme A (acetyl-CoA) and glyoxylate to form malate and CoA.</text>
</comment>
<evidence type="ECO:0000256" key="4">
    <source>
        <dbReference type="ARBA" id="ARBA00022532"/>
    </source>
</evidence>
<dbReference type="GO" id="GO:0009436">
    <property type="term" value="P:glyoxylate catabolic process"/>
    <property type="evidence" value="ECO:0007669"/>
    <property type="project" value="TreeGrafter"/>
</dbReference>
<evidence type="ECO:0000313" key="17">
    <source>
        <dbReference type="EMBL" id="NMH91759.1"/>
    </source>
</evidence>
<feature type="domain" description="Malate synthase C-terminal" evidence="16">
    <location>
        <begin position="596"/>
        <end position="684"/>
    </location>
</feature>
<evidence type="ECO:0000256" key="5">
    <source>
        <dbReference type="ARBA" id="ARBA00022679"/>
    </source>
</evidence>
<sequence>MVDTVSTDQATGTGELQVDPALRAFVADELLPGLDIAPETFWSALAGLQQNFAGRISELLARRDELQERIDAWHREHGVGDLDAYQAFLTEIGYLLPQAEASIDVSNVDPEIAEVAGPQLVVPATVPRYALNAANARWGSLYDALYGTDVLPLDHELAPGYDESRGAQVIAESDRLLDELFPLAEGSHADVTSYSAADGALVAETASGRSTLADPAQFAGHRAATGDERTAILLRRNGLHVELTIDPEHRVGRQHHASVADVVLEAAVTTIVDLEDSVATVDGPDKVEAYRTWLGLMTGELVSEFRKGGETIERRVHGDREYTAAGGNPLTLPGRSLLLVRNVGHHMTTNAVRTADGQEIGEGLLDALVTATAALHDLRGLGRYSNSRAGSVYIVKPKQHGPDEVGLTVEIFEAVERALGLEPRTLKIGIMDEEKRTTVNLEACIAAAADRVIFVNTGFLDRTGDEIHTCFAAGPVVRKNDMKSTTWLQAYEDRNVDVALRAGFEGSAQIGKGMWAKPAAMAEMLETKGGHPQAGANTAWVPSPTAATLHALHYHRTDVKARQRELAERPLTDRRRLLEVPVLSESATAALSDEDKRHELETNAQAILGYVVRWVGLGIGCSTVPDLEGVGLMEDRATLRISSQHIANWLHHGLVDEQTVRDTFARMAALVDEQNADEPGYRPMSKDLEGSESFQAALDLVFSGRTEPNGYTERALTTWRQRAKSSS</sequence>
<dbReference type="EC" id="2.3.3.9" evidence="10"/>
<dbReference type="Proteomes" id="UP000586918">
    <property type="component" value="Unassembled WGS sequence"/>
</dbReference>
<dbReference type="Pfam" id="PF01274">
    <property type="entry name" value="MS_TIM-barrel"/>
    <property type="match status" value="1"/>
</dbReference>
<feature type="binding site" evidence="10">
    <location>
        <position position="461"/>
    </location>
    <ligand>
        <name>Mg(2+)</name>
        <dbReference type="ChEBI" id="CHEBI:18420"/>
    </ligand>
</feature>
<dbReference type="GO" id="GO:0006099">
    <property type="term" value="P:tricarboxylic acid cycle"/>
    <property type="evidence" value="ECO:0007669"/>
    <property type="project" value="UniProtKB-KW"/>
</dbReference>
<keyword evidence="7 10" id="KW-0460">Magnesium</keyword>
<dbReference type="InterPro" id="IPR011076">
    <property type="entry name" value="Malate_synth_sf"/>
</dbReference>
<dbReference type="InterPro" id="IPR048355">
    <property type="entry name" value="MS_C"/>
</dbReference>
<dbReference type="GO" id="GO:0006097">
    <property type="term" value="P:glyoxylate cycle"/>
    <property type="evidence" value="ECO:0007669"/>
    <property type="project" value="UniProtKB-UniRule"/>
</dbReference>
<feature type="domain" description="Malate synthase TIM barrel" evidence="13">
    <location>
        <begin position="338"/>
        <end position="571"/>
    </location>
</feature>
<feature type="compositionally biased region" description="Polar residues" evidence="12">
    <location>
        <begin position="718"/>
        <end position="727"/>
    </location>
</feature>
<keyword evidence="18" id="KW-1185">Reference proteome</keyword>
<dbReference type="GO" id="GO:0004474">
    <property type="term" value="F:malate synthase activity"/>
    <property type="evidence" value="ECO:0007669"/>
    <property type="project" value="UniProtKB-UniRule"/>
</dbReference>
<comment type="catalytic activity">
    <reaction evidence="9 10">
        <text>glyoxylate + acetyl-CoA + H2O = (S)-malate + CoA + H(+)</text>
        <dbReference type="Rhea" id="RHEA:18181"/>
        <dbReference type="ChEBI" id="CHEBI:15377"/>
        <dbReference type="ChEBI" id="CHEBI:15378"/>
        <dbReference type="ChEBI" id="CHEBI:15589"/>
        <dbReference type="ChEBI" id="CHEBI:36655"/>
        <dbReference type="ChEBI" id="CHEBI:57287"/>
        <dbReference type="ChEBI" id="CHEBI:57288"/>
        <dbReference type="EC" id="2.3.3.9"/>
    </reaction>
</comment>
<feature type="binding site" evidence="10">
    <location>
        <position position="542"/>
    </location>
    <ligand>
        <name>acetyl-CoA</name>
        <dbReference type="ChEBI" id="CHEBI:57288"/>
    </ligand>
</feature>
<dbReference type="Gene3D" id="1.20.1220.12">
    <property type="entry name" value="Malate synthase, domain III"/>
    <property type="match status" value="1"/>
</dbReference>
<keyword evidence="8 10" id="KW-0558">Oxidation</keyword>
<protein>
    <recommendedName>
        <fullName evidence="10">Malate synthase G</fullName>
        <ecNumber evidence="10">2.3.3.9</ecNumber>
    </recommendedName>
</protein>
<feature type="binding site" evidence="10">
    <location>
        <begin position="128"/>
        <end position="129"/>
    </location>
    <ligand>
        <name>acetyl-CoA</name>
        <dbReference type="ChEBI" id="CHEBI:57288"/>
    </ligand>
</feature>
<dbReference type="InterPro" id="IPR006253">
    <property type="entry name" value="Malate_synthG"/>
</dbReference>
<dbReference type="Pfam" id="PF20659">
    <property type="entry name" value="MS_C"/>
    <property type="match status" value="1"/>
</dbReference>
<feature type="active site" description="Proton acceptor" evidence="10 11">
    <location>
        <position position="341"/>
    </location>
</feature>
<dbReference type="HAMAP" id="MF_00641">
    <property type="entry name" value="Malate_synth_G"/>
    <property type="match status" value="1"/>
</dbReference>
<dbReference type="InterPro" id="IPR048357">
    <property type="entry name" value="MSG_insertion"/>
</dbReference>
<feature type="binding site" evidence="10">
    <location>
        <begin position="458"/>
        <end position="461"/>
    </location>
    <ligand>
        <name>glyoxylate</name>
        <dbReference type="ChEBI" id="CHEBI:36655"/>
    </ligand>
</feature>
<evidence type="ECO:0000256" key="3">
    <source>
        <dbReference type="ARBA" id="ARBA00022490"/>
    </source>
</evidence>
<dbReference type="InterPro" id="IPR048356">
    <property type="entry name" value="MS_N"/>
</dbReference>
<dbReference type="InterPro" id="IPR044856">
    <property type="entry name" value="Malate_synth_C_sf"/>
</dbReference>
<keyword evidence="3 10" id="KW-0963">Cytoplasm</keyword>
<keyword evidence="2 10" id="KW-0329">Glyoxylate bypass</keyword>
<comment type="subunit">
    <text evidence="10">Monomer.</text>
</comment>
<comment type="pathway">
    <text evidence="10">Carbohydrate metabolism; glyoxylate cycle; (S)-malate from isocitrate: step 2/2.</text>
</comment>
<feature type="active site" description="Proton donor" evidence="10 11">
    <location>
        <position position="635"/>
    </location>
</feature>
<dbReference type="GO" id="GO:0005829">
    <property type="term" value="C:cytosol"/>
    <property type="evidence" value="ECO:0007669"/>
    <property type="project" value="TreeGrafter"/>
</dbReference>
<dbReference type="InterPro" id="IPR001465">
    <property type="entry name" value="Malate_synthase_TIM"/>
</dbReference>
<evidence type="ECO:0000256" key="1">
    <source>
        <dbReference type="ARBA" id="ARBA00001946"/>
    </source>
</evidence>
<comment type="caution">
    <text evidence="10">Lacks conserved residue(s) required for the propagation of feature annotation.</text>
</comment>
<feature type="modified residue" description="Cysteine sulfenic acid (-SOH)" evidence="10">
    <location>
        <position position="621"/>
    </location>
</feature>
<evidence type="ECO:0000259" key="15">
    <source>
        <dbReference type="Pfam" id="PF20658"/>
    </source>
</evidence>
<dbReference type="PANTHER" id="PTHR42739:SF1">
    <property type="entry name" value="MALATE SYNTHASE G"/>
    <property type="match status" value="1"/>
</dbReference>
<evidence type="ECO:0000256" key="7">
    <source>
        <dbReference type="ARBA" id="ARBA00022842"/>
    </source>
</evidence>
<evidence type="ECO:0000256" key="11">
    <source>
        <dbReference type="PIRSR" id="PIRSR601465-50"/>
    </source>
</evidence>
<feature type="domain" description="Malate synthase N-terminal" evidence="14">
    <location>
        <begin position="24"/>
        <end position="77"/>
    </location>
</feature>
<feature type="domain" description="Malate synthase G alpha-beta insertion" evidence="15">
    <location>
        <begin position="161"/>
        <end position="235"/>
    </location>
</feature>
<feature type="region of interest" description="Disordered" evidence="12">
    <location>
        <begin position="705"/>
        <end position="727"/>
    </location>
</feature>
<dbReference type="AlphaFoldDB" id="A0A848DGT5"/>
<gene>
    <name evidence="10" type="primary">glcB</name>
    <name evidence="17" type="ORF">HF519_09230</name>
</gene>
<feature type="binding site" evidence="10">
    <location>
        <position position="121"/>
    </location>
    <ligand>
        <name>acetyl-CoA</name>
        <dbReference type="ChEBI" id="CHEBI:57288"/>
    </ligand>
</feature>
<dbReference type="GO" id="GO:0000287">
    <property type="term" value="F:magnesium ion binding"/>
    <property type="evidence" value="ECO:0007669"/>
    <property type="project" value="TreeGrafter"/>
</dbReference>
<proteinExistence type="inferred from homology"/>
<comment type="similarity">
    <text evidence="10">Belongs to the malate synthase family. GlcB subfamily.</text>
</comment>
<evidence type="ECO:0000256" key="10">
    <source>
        <dbReference type="HAMAP-Rule" id="MF_00641"/>
    </source>
</evidence>
<dbReference type="Pfam" id="PF20658">
    <property type="entry name" value="MSG_insertion"/>
    <property type="match status" value="1"/>
</dbReference>
<evidence type="ECO:0000256" key="12">
    <source>
        <dbReference type="SAM" id="MobiDB-lite"/>
    </source>
</evidence>
<evidence type="ECO:0000259" key="14">
    <source>
        <dbReference type="Pfam" id="PF20656"/>
    </source>
</evidence>
<dbReference type="EMBL" id="JAAXKZ010000024">
    <property type="protein sequence ID" value="NMH91759.1"/>
    <property type="molecule type" value="Genomic_DNA"/>
</dbReference>
<evidence type="ECO:0000256" key="8">
    <source>
        <dbReference type="ARBA" id="ARBA00023097"/>
    </source>
</evidence>
<evidence type="ECO:0000256" key="9">
    <source>
        <dbReference type="ARBA" id="ARBA00047918"/>
    </source>
</evidence>
<feature type="binding site" evidence="10">
    <location>
        <position position="433"/>
    </location>
    <ligand>
        <name>glyoxylate</name>
        <dbReference type="ChEBI" id="CHEBI:36655"/>
    </ligand>
</feature>
<dbReference type="PANTHER" id="PTHR42739">
    <property type="entry name" value="MALATE SYNTHASE G"/>
    <property type="match status" value="1"/>
</dbReference>
<feature type="binding site" evidence="10">
    <location>
        <position position="277"/>
    </location>
    <ligand>
        <name>acetyl-CoA</name>
        <dbReference type="ChEBI" id="CHEBI:57288"/>
    </ligand>
</feature>
<evidence type="ECO:0000259" key="13">
    <source>
        <dbReference type="Pfam" id="PF01274"/>
    </source>
</evidence>
<keyword evidence="17" id="KW-0012">Acyltransferase</keyword>
<feature type="binding site" evidence="10">
    <location>
        <position position="314"/>
    </location>
    <ligand>
        <name>acetyl-CoA</name>
        <dbReference type="ChEBI" id="CHEBI:57288"/>
    </ligand>
</feature>
<organism evidence="17 18">
    <name type="scientific">Pseudonocardia bannensis</name>
    <dbReference type="NCBI Taxonomy" id="630973"/>
    <lineage>
        <taxon>Bacteria</taxon>
        <taxon>Bacillati</taxon>
        <taxon>Actinomycetota</taxon>
        <taxon>Actinomycetes</taxon>
        <taxon>Pseudonocardiales</taxon>
        <taxon>Pseudonocardiaceae</taxon>
        <taxon>Pseudonocardia</taxon>
    </lineage>
</organism>
<dbReference type="InterPro" id="IPR046363">
    <property type="entry name" value="MS_N_TIM-barrel_dom"/>
</dbReference>
<evidence type="ECO:0000259" key="16">
    <source>
        <dbReference type="Pfam" id="PF20659"/>
    </source>
</evidence>
<dbReference type="NCBIfam" id="NF002825">
    <property type="entry name" value="PRK02999.1"/>
    <property type="match status" value="1"/>
</dbReference>
<comment type="caution">
    <text evidence="17">The sequence shown here is derived from an EMBL/GenBank/DDBJ whole genome shotgun (WGS) entry which is preliminary data.</text>
</comment>
<keyword evidence="6 10" id="KW-0479">Metal-binding</keyword>
<reference evidence="17 18" key="1">
    <citation type="submission" date="2020-04" db="EMBL/GenBank/DDBJ databases">
        <authorList>
            <person name="Klaysubun C."/>
            <person name="Duangmal K."/>
            <person name="Lipun K."/>
        </authorList>
    </citation>
    <scope>NUCLEOTIDE SEQUENCE [LARGE SCALE GENOMIC DNA]</scope>
    <source>
        <strain evidence="17 18">DSM 45300</strain>
    </source>
</reference>
<dbReference type="Gene3D" id="3.20.20.360">
    <property type="entry name" value="Malate synthase, domain 3"/>
    <property type="match status" value="2"/>
</dbReference>
<comment type="subcellular location">
    <subcellularLocation>
        <location evidence="10">Cytoplasm</location>
    </subcellularLocation>
</comment>
<evidence type="ECO:0000256" key="6">
    <source>
        <dbReference type="ARBA" id="ARBA00022723"/>
    </source>
</evidence>
<feature type="binding site" evidence="10">
    <location>
        <position position="341"/>
    </location>
    <ligand>
        <name>glyoxylate</name>
        <dbReference type="ChEBI" id="CHEBI:36655"/>
    </ligand>
</feature>
<dbReference type="UniPathway" id="UPA00703">
    <property type="reaction ID" value="UER00720"/>
</dbReference>
<comment type="cofactor">
    <cofactor evidence="1 10">
        <name>Mg(2+)</name>
        <dbReference type="ChEBI" id="CHEBI:18420"/>
    </cofactor>
</comment>
<evidence type="ECO:0000256" key="2">
    <source>
        <dbReference type="ARBA" id="ARBA00022435"/>
    </source>
</evidence>
<keyword evidence="5 10" id="KW-0808">Transferase</keyword>
<name>A0A848DGT5_9PSEU</name>
<feature type="binding site" evidence="10">
    <location>
        <position position="433"/>
    </location>
    <ligand>
        <name>Mg(2+)</name>
        <dbReference type="ChEBI" id="CHEBI:18420"/>
    </ligand>
</feature>